<proteinExistence type="predicted"/>
<keyword evidence="2" id="KW-0051">Antiviral defense</keyword>
<evidence type="ECO:0000256" key="2">
    <source>
        <dbReference type="ARBA" id="ARBA00023118"/>
    </source>
</evidence>
<accession>A0A1M4RZN3</accession>
<dbReference type="GO" id="GO:0051607">
    <property type="term" value="P:defense response to virus"/>
    <property type="evidence" value="ECO:0007669"/>
    <property type="project" value="UniProtKB-KW"/>
</dbReference>
<dbReference type="Pfam" id="PF22335">
    <property type="entry name" value="Cas10-Cmr2_palm2"/>
    <property type="match status" value="1"/>
</dbReference>
<organism evidence="4 5">
    <name type="scientific">Actinomyces glycerinitolerans</name>
    <dbReference type="NCBI Taxonomy" id="1892869"/>
    <lineage>
        <taxon>Bacteria</taxon>
        <taxon>Bacillati</taxon>
        <taxon>Actinomycetota</taxon>
        <taxon>Actinomycetes</taxon>
        <taxon>Actinomycetales</taxon>
        <taxon>Actinomycetaceae</taxon>
        <taxon>Actinomyces</taxon>
    </lineage>
</organism>
<keyword evidence="5" id="KW-1185">Reference proteome</keyword>
<dbReference type="STRING" id="1892869.ACGLYG10_1605"/>
<sequence>MQLVMIETNGNQNYIFSSPRLRENIGASAQLTWLEDWTQEVLDTTTIPAAVARAFPEGAPDLPWVSRSSGKVIFLADSVDSAREVIGRVTRIAHSRAPGIDVTGVYVEMDSVYVDDEDLRRVHMAANEHALDRPPAGARFSQMPFLVRAQDSSLPAAPPFDKKKVDDEATADLSMAYSLPSRVKRYHAAKARKDLVDRALADHGSLWKEHPYRDNTDQLGELLVRDLRNLEKLFDTDPEFGDDRLSKVAVVHIDGNGVGAIMSHLKEAKQKVPENVFSEATGVSQGDDDALRRFLLQINTRLAGAMETAFYSAWAQVSLWSAKDDELRGRHIKPHGFRAVPVVPVILGGDDATVITEGAYALPFTAAFLEAFERETAADSLLSALGNRDDHMTAGAGIAVVRHAFPFHIAYDLAETLIKKAKQVGKAADPDEYCSTLTFHALFDSTLLDDEALIDSYSSFTERPYRFVTKDYDAPGNMTWHEACRLTALFTGVGKVLPDKSTDPATWRIEYVSDPTQRVPFPKTRAARIRQYMSEAANAPEPAAQPAPEAPVNDDVEDRIATGAAPEKSPGERVNDEWAAILGSSDEDLVALAKALGSPDALFDLLELADLLPVSYLQDQLVSTAYTQEAGE</sequence>
<dbReference type="Gene3D" id="3.30.70.270">
    <property type="match status" value="1"/>
</dbReference>
<reference evidence="5" key="1">
    <citation type="submission" date="2016-09" db="EMBL/GenBank/DDBJ databases">
        <authorList>
            <person name="Strepis N."/>
        </authorList>
    </citation>
    <scope>NUCLEOTIDE SEQUENCE [LARGE SCALE GENOMIC DNA]</scope>
</reference>
<evidence type="ECO:0000256" key="1">
    <source>
        <dbReference type="ARBA" id="ARBA00022741"/>
    </source>
</evidence>
<dbReference type="OrthoDB" id="442064at2"/>
<dbReference type="EMBL" id="FQTT01000010">
    <property type="protein sequence ID" value="SHE25389.1"/>
    <property type="molecule type" value="Genomic_DNA"/>
</dbReference>
<evidence type="ECO:0000313" key="5">
    <source>
        <dbReference type="Proteomes" id="UP000184291"/>
    </source>
</evidence>
<keyword evidence="1" id="KW-0547">Nucleotide-binding</keyword>
<dbReference type="AlphaFoldDB" id="A0A1M4RZN3"/>
<evidence type="ECO:0000313" key="4">
    <source>
        <dbReference type="EMBL" id="SHE25389.1"/>
    </source>
</evidence>
<gene>
    <name evidence="4" type="ORF">ACGLYG10_1605</name>
</gene>
<name>A0A1M4RZN3_9ACTO</name>
<protein>
    <recommendedName>
        <fullName evidence="3">Cas10/Cmr2 second palm domain-containing protein</fullName>
    </recommendedName>
</protein>
<dbReference type="InterPro" id="IPR054767">
    <property type="entry name" value="Cas10-Cmr2_palm2"/>
</dbReference>
<feature type="domain" description="Cas10/Cmr2 second palm" evidence="3">
    <location>
        <begin position="248"/>
        <end position="425"/>
    </location>
</feature>
<dbReference type="RefSeq" id="WP_073330169.1">
    <property type="nucleotide sequence ID" value="NZ_FQTT01000010.1"/>
</dbReference>
<evidence type="ECO:0000259" key="3">
    <source>
        <dbReference type="Pfam" id="PF22335"/>
    </source>
</evidence>
<dbReference type="GO" id="GO:0000166">
    <property type="term" value="F:nucleotide binding"/>
    <property type="evidence" value="ECO:0007669"/>
    <property type="project" value="UniProtKB-KW"/>
</dbReference>
<dbReference type="InterPro" id="IPR043128">
    <property type="entry name" value="Rev_trsase/Diguanyl_cyclase"/>
</dbReference>
<dbReference type="Proteomes" id="UP000184291">
    <property type="component" value="Unassembled WGS sequence"/>
</dbReference>